<dbReference type="OrthoDB" id="9808041at2"/>
<evidence type="ECO:0000256" key="1">
    <source>
        <dbReference type="ARBA" id="ARBA00000198"/>
    </source>
</evidence>
<evidence type="ECO:0000259" key="9">
    <source>
        <dbReference type="PROSITE" id="PS00794"/>
    </source>
</evidence>
<dbReference type="NCBIfam" id="TIGR01498">
    <property type="entry name" value="folK"/>
    <property type="match status" value="1"/>
</dbReference>
<dbReference type="PANTHER" id="PTHR43071:SF1">
    <property type="entry name" value="2-AMINO-4-HYDROXY-6-HYDROXYMETHYLDIHYDROPTERIDINE PYROPHOSPHOKINASE"/>
    <property type="match status" value="1"/>
</dbReference>
<dbReference type="CDD" id="cd00483">
    <property type="entry name" value="HPPK"/>
    <property type="match status" value="1"/>
</dbReference>
<dbReference type="GO" id="GO:0016301">
    <property type="term" value="F:kinase activity"/>
    <property type="evidence" value="ECO:0007669"/>
    <property type="project" value="UniProtKB-KW"/>
</dbReference>
<dbReference type="PANTHER" id="PTHR43071">
    <property type="entry name" value="2-AMINO-4-HYDROXY-6-HYDROXYMETHYLDIHYDROPTERIDINE PYROPHOSPHOKINASE"/>
    <property type="match status" value="1"/>
</dbReference>
<keyword evidence="4 10" id="KW-0808">Transferase</keyword>
<dbReference type="InterPro" id="IPR000550">
    <property type="entry name" value="Hppk"/>
</dbReference>
<dbReference type="GO" id="GO:0003848">
    <property type="term" value="F:2-amino-4-hydroxy-6-hydroxymethyldihydropteridine diphosphokinase activity"/>
    <property type="evidence" value="ECO:0007669"/>
    <property type="project" value="UniProtKB-EC"/>
</dbReference>
<evidence type="ECO:0000256" key="7">
    <source>
        <dbReference type="ARBA" id="ARBA00022840"/>
    </source>
</evidence>
<organism evidence="10 11">
    <name type="scientific">Exobacillus caeni</name>
    <dbReference type="NCBI Taxonomy" id="2574798"/>
    <lineage>
        <taxon>Bacteria</taxon>
        <taxon>Bacillati</taxon>
        <taxon>Bacillota</taxon>
        <taxon>Bacilli</taxon>
        <taxon>Bacillales</taxon>
        <taxon>Guptibacillaceae</taxon>
        <taxon>Exobacillus</taxon>
    </lineage>
</organism>
<dbReference type="Gene3D" id="3.30.70.560">
    <property type="entry name" value="7,8-Dihydro-6-hydroxymethylpterin-pyrophosphokinase HPPK"/>
    <property type="match status" value="1"/>
</dbReference>
<evidence type="ECO:0000313" key="11">
    <source>
        <dbReference type="Proteomes" id="UP000308230"/>
    </source>
</evidence>
<comment type="pathway">
    <text evidence="2">Cofactor biosynthesis; tetrahydrofolate biosynthesis; 2-amino-4-hydroxy-6-hydroxymethyl-7,8-dihydropteridine diphosphate from 7,8-dihydroneopterin triphosphate: step 4/4.</text>
</comment>
<accession>A0A5R9EVB3</accession>
<feature type="domain" description="7,8-dihydro-6-hydroxymethylpterin-pyrophosphokinase" evidence="9">
    <location>
        <begin position="88"/>
        <end position="99"/>
    </location>
</feature>
<keyword evidence="11" id="KW-1185">Reference proteome</keyword>
<dbReference type="UniPathway" id="UPA00077">
    <property type="reaction ID" value="UER00155"/>
</dbReference>
<evidence type="ECO:0000256" key="6">
    <source>
        <dbReference type="ARBA" id="ARBA00022777"/>
    </source>
</evidence>
<evidence type="ECO:0000256" key="5">
    <source>
        <dbReference type="ARBA" id="ARBA00022741"/>
    </source>
</evidence>
<dbReference type="GO" id="GO:0046654">
    <property type="term" value="P:tetrahydrofolate biosynthetic process"/>
    <property type="evidence" value="ECO:0007669"/>
    <property type="project" value="UniProtKB-UniPathway"/>
</dbReference>
<evidence type="ECO:0000256" key="3">
    <source>
        <dbReference type="ARBA" id="ARBA00013253"/>
    </source>
</evidence>
<keyword evidence="7" id="KW-0067">ATP-binding</keyword>
<name>A0A5R9EVB3_9BACL</name>
<sequence length="174" mass="20325">MMNRALLSLGSNIEDREAYLYHALQALEKQGIRITDVSSIYETEPVGYTDQHSFLNMVTEIETSFTPQKLLEKTQEIEQLLGRKREVRWGPRTIDLDILLYNQENIDLEDLIIPHPRMTERGFVMIPLNEITPKTIIPTTNKQVRSYLRDLEDKEGVHLWKQKCTEGEYGLFES</sequence>
<dbReference type="Proteomes" id="UP000308230">
    <property type="component" value="Unassembled WGS sequence"/>
</dbReference>
<keyword evidence="8" id="KW-0289">Folate biosynthesis</keyword>
<keyword evidence="6 10" id="KW-0418">Kinase</keyword>
<dbReference type="SUPFAM" id="SSF55083">
    <property type="entry name" value="6-hydroxymethyl-7,8-dihydropterin pyrophosphokinase, HPPK"/>
    <property type="match status" value="1"/>
</dbReference>
<dbReference type="PROSITE" id="PS00794">
    <property type="entry name" value="HPPK"/>
    <property type="match status" value="1"/>
</dbReference>
<dbReference type="EC" id="2.7.6.3" evidence="3"/>
<dbReference type="Pfam" id="PF01288">
    <property type="entry name" value="HPPK"/>
    <property type="match status" value="1"/>
</dbReference>
<evidence type="ECO:0000313" key="10">
    <source>
        <dbReference type="EMBL" id="TLS34997.1"/>
    </source>
</evidence>
<dbReference type="GO" id="GO:0046656">
    <property type="term" value="P:folic acid biosynthetic process"/>
    <property type="evidence" value="ECO:0007669"/>
    <property type="project" value="UniProtKB-KW"/>
</dbReference>
<evidence type="ECO:0000256" key="2">
    <source>
        <dbReference type="ARBA" id="ARBA00005051"/>
    </source>
</evidence>
<dbReference type="AlphaFoldDB" id="A0A5R9EVB3"/>
<dbReference type="GO" id="GO:0005524">
    <property type="term" value="F:ATP binding"/>
    <property type="evidence" value="ECO:0007669"/>
    <property type="project" value="UniProtKB-KW"/>
</dbReference>
<proteinExistence type="predicted"/>
<comment type="catalytic activity">
    <reaction evidence="1">
        <text>6-hydroxymethyl-7,8-dihydropterin + ATP = (7,8-dihydropterin-6-yl)methyl diphosphate + AMP + H(+)</text>
        <dbReference type="Rhea" id="RHEA:11412"/>
        <dbReference type="ChEBI" id="CHEBI:15378"/>
        <dbReference type="ChEBI" id="CHEBI:30616"/>
        <dbReference type="ChEBI" id="CHEBI:44841"/>
        <dbReference type="ChEBI" id="CHEBI:72950"/>
        <dbReference type="ChEBI" id="CHEBI:456215"/>
        <dbReference type="EC" id="2.7.6.3"/>
    </reaction>
</comment>
<gene>
    <name evidence="10" type="primary">folK</name>
    <name evidence="10" type="ORF">FCL54_22865</name>
</gene>
<protein>
    <recommendedName>
        <fullName evidence="3">2-amino-4-hydroxy-6-hydroxymethyldihydropteridine diphosphokinase</fullName>
        <ecNumber evidence="3">2.7.6.3</ecNumber>
    </recommendedName>
</protein>
<evidence type="ECO:0000256" key="4">
    <source>
        <dbReference type="ARBA" id="ARBA00022679"/>
    </source>
</evidence>
<reference evidence="10 11" key="1">
    <citation type="submission" date="2019-04" db="EMBL/GenBank/DDBJ databases">
        <title>Bacillus caeni sp. nov., a bacterium isolated from mangrove sediment.</title>
        <authorList>
            <person name="Huang H."/>
            <person name="Mo K."/>
            <person name="Hu Y."/>
        </authorList>
    </citation>
    <scope>NUCLEOTIDE SEQUENCE [LARGE SCALE GENOMIC DNA]</scope>
    <source>
        <strain evidence="10 11">HB172195</strain>
    </source>
</reference>
<evidence type="ECO:0000256" key="8">
    <source>
        <dbReference type="ARBA" id="ARBA00022909"/>
    </source>
</evidence>
<dbReference type="EMBL" id="SWLG01000033">
    <property type="protein sequence ID" value="TLS34997.1"/>
    <property type="molecule type" value="Genomic_DNA"/>
</dbReference>
<keyword evidence="5" id="KW-0547">Nucleotide-binding</keyword>
<comment type="caution">
    <text evidence="10">The sequence shown here is derived from an EMBL/GenBank/DDBJ whole genome shotgun (WGS) entry which is preliminary data.</text>
</comment>
<dbReference type="InterPro" id="IPR035907">
    <property type="entry name" value="Hppk_sf"/>
</dbReference>
<dbReference type="RefSeq" id="WP_138129615.1">
    <property type="nucleotide sequence ID" value="NZ_SWLG01000033.1"/>
</dbReference>